<name>A0ABW7UKG1_9ACTN</name>
<feature type="region of interest" description="Disordered" evidence="1">
    <location>
        <begin position="1"/>
        <end position="22"/>
    </location>
</feature>
<dbReference type="Proteomes" id="UP001611339">
    <property type="component" value="Unassembled WGS sequence"/>
</dbReference>
<evidence type="ECO:0000313" key="3">
    <source>
        <dbReference type="Proteomes" id="UP001611339"/>
    </source>
</evidence>
<comment type="caution">
    <text evidence="2">The sequence shown here is derived from an EMBL/GenBank/DDBJ whole genome shotgun (WGS) entry which is preliminary data.</text>
</comment>
<evidence type="ECO:0000313" key="2">
    <source>
        <dbReference type="EMBL" id="MFI1719188.1"/>
    </source>
</evidence>
<proteinExistence type="predicted"/>
<evidence type="ECO:0000256" key="1">
    <source>
        <dbReference type="SAM" id="MobiDB-lite"/>
    </source>
</evidence>
<dbReference type="EMBL" id="JBIRUI010000032">
    <property type="protein sequence ID" value="MFI1719188.1"/>
    <property type="molecule type" value="Genomic_DNA"/>
</dbReference>
<reference evidence="2 3" key="1">
    <citation type="submission" date="2024-10" db="EMBL/GenBank/DDBJ databases">
        <title>The Natural Products Discovery Center: Release of the First 8490 Sequenced Strains for Exploring Actinobacteria Biosynthetic Diversity.</title>
        <authorList>
            <person name="Kalkreuter E."/>
            <person name="Kautsar S.A."/>
            <person name="Yang D."/>
            <person name="Bader C.D."/>
            <person name="Teijaro C.N."/>
            <person name="Fluegel L."/>
            <person name="Davis C.M."/>
            <person name="Simpson J.R."/>
            <person name="Lauterbach L."/>
            <person name="Steele A.D."/>
            <person name="Gui C."/>
            <person name="Meng S."/>
            <person name="Li G."/>
            <person name="Viehrig K."/>
            <person name="Ye F."/>
            <person name="Su P."/>
            <person name="Kiefer A.F."/>
            <person name="Nichols A."/>
            <person name="Cepeda A.J."/>
            <person name="Yan W."/>
            <person name="Fan B."/>
            <person name="Jiang Y."/>
            <person name="Adhikari A."/>
            <person name="Zheng C.-J."/>
            <person name="Schuster L."/>
            <person name="Cowan T.M."/>
            <person name="Smanski M.J."/>
            <person name="Chevrette M.G."/>
            <person name="De Carvalho L.P.S."/>
            <person name="Shen B."/>
        </authorList>
    </citation>
    <scope>NUCLEOTIDE SEQUENCE [LARGE SCALE GENOMIC DNA]</scope>
    <source>
        <strain evidence="2 3">NPDC020602</strain>
    </source>
</reference>
<organism evidence="2 3">
    <name type="scientific">Streptomyces litmocidini</name>
    <dbReference type="NCBI Taxonomy" id="67318"/>
    <lineage>
        <taxon>Bacteria</taxon>
        <taxon>Bacillati</taxon>
        <taxon>Actinomycetota</taxon>
        <taxon>Actinomycetes</taxon>
        <taxon>Kitasatosporales</taxon>
        <taxon>Streptomycetaceae</taxon>
        <taxon>Streptomyces</taxon>
    </lineage>
</organism>
<protein>
    <submittedName>
        <fullName evidence="2">Uncharacterized protein</fullName>
    </submittedName>
</protein>
<sequence>MTTTALHDLATSTGDDSTTQPAEQIWTPDQDTAALGFTPVLGGLHITGLPAPDADEGDHPALFALLGHHRWATTIHAAALYMQRVHAWTRWCLYPGDDPDEVIPRIPRAVHAHATIYCHPDDTWHLAWARPDEHGAVPVTAMRHPAASATVVAVPDPDQGATAAWAC</sequence>
<keyword evidence="3" id="KW-1185">Reference proteome</keyword>
<accession>A0ABW7UKG1</accession>
<gene>
    <name evidence="2" type="ORF">ACH407_37200</name>
</gene>
<dbReference type="RefSeq" id="WP_398713924.1">
    <property type="nucleotide sequence ID" value="NZ_JBIRUI010000032.1"/>
</dbReference>